<evidence type="ECO:0000313" key="3">
    <source>
        <dbReference type="Proteomes" id="UP000244060"/>
    </source>
</evidence>
<dbReference type="RefSeq" id="WP_108220704.1">
    <property type="nucleotide sequence ID" value="NZ_CP090022.1"/>
</dbReference>
<dbReference type="OrthoDB" id="7689231at2"/>
<feature type="transmembrane region" description="Helical" evidence="1">
    <location>
        <begin position="116"/>
        <end position="134"/>
    </location>
</feature>
<keyword evidence="1" id="KW-1133">Transmembrane helix</keyword>
<gene>
    <name evidence="2" type="ORF">C8J28_105195</name>
</gene>
<evidence type="ECO:0000313" key="2">
    <source>
        <dbReference type="EMBL" id="PTR19354.1"/>
    </source>
</evidence>
<dbReference type="InterPro" id="IPR007359">
    <property type="entry name" value="SigmaE_reg_RseC_MucC"/>
</dbReference>
<dbReference type="Proteomes" id="UP000244060">
    <property type="component" value="Unassembled WGS sequence"/>
</dbReference>
<organism evidence="2 3">
    <name type="scientific">Cereibacter azotoformans</name>
    <dbReference type="NCBI Taxonomy" id="43057"/>
    <lineage>
        <taxon>Bacteria</taxon>
        <taxon>Pseudomonadati</taxon>
        <taxon>Pseudomonadota</taxon>
        <taxon>Alphaproteobacteria</taxon>
        <taxon>Rhodobacterales</taxon>
        <taxon>Paracoccaceae</taxon>
        <taxon>Cereibacter</taxon>
    </lineage>
</organism>
<evidence type="ECO:0000256" key="1">
    <source>
        <dbReference type="SAM" id="Phobius"/>
    </source>
</evidence>
<dbReference type="PANTHER" id="PTHR35867:SF1">
    <property type="entry name" value="PROTEIN RSEC"/>
    <property type="match status" value="1"/>
</dbReference>
<comment type="caution">
    <text evidence="2">The sequence shown here is derived from an EMBL/GenBank/DDBJ whole genome shotgun (WGS) entry which is preliminary data.</text>
</comment>
<dbReference type="EMBL" id="QAOT01000005">
    <property type="protein sequence ID" value="PTR19354.1"/>
    <property type="molecule type" value="Genomic_DNA"/>
</dbReference>
<keyword evidence="1" id="KW-0812">Transmembrane</keyword>
<sequence length="164" mass="16548">MEECGDGPAGARVLRERLKVLAVAGDRLQLAADRAAGCSCCAMRRTCGAAELAAAARPERIEVARPPGLIVAQGDEVEVTLPASRFLTVAGLAYLLPTLAVVGTAGAGMALQLSDLWVGLLCLPALALALIPLARAGRGDGLAGDFTIEAVHPGAGPVSGRCAP</sequence>
<reference evidence="2 3" key="1">
    <citation type="submission" date="2018-04" db="EMBL/GenBank/DDBJ databases">
        <title>Genomic Encyclopedia of Type Strains, Phase III (KMG-III): the genomes of soil and plant-associated and newly described type strains.</title>
        <authorList>
            <person name="Whitman W."/>
        </authorList>
    </citation>
    <scope>NUCLEOTIDE SEQUENCE [LARGE SCALE GENOMIC DNA]</scope>
    <source>
        <strain evidence="2 3">KA25</strain>
    </source>
</reference>
<dbReference type="Pfam" id="PF04246">
    <property type="entry name" value="RseC_MucC"/>
    <property type="match status" value="1"/>
</dbReference>
<feature type="transmembrane region" description="Helical" evidence="1">
    <location>
        <begin position="86"/>
        <end position="110"/>
    </location>
</feature>
<keyword evidence="3" id="KW-1185">Reference proteome</keyword>
<dbReference type="PANTHER" id="PTHR35867">
    <property type="entry name" value="PROTEIN RSEC"/>
    <property type="match status" value="1"/>
</dbReference>
<protein>
    <submittedName>
        <fullName evidence="2">RseC/MucC-like positive regulator of sigma(E)</fullName>
    </submittedName>
</protein>
<dbReference type="AlphaFoldDB" id="A0A2T5KAB3"/>
<proteinExistence type="predicted"/>
<keyword evidence="1" id="KW-0472">Membrane</keyword>
<accession>A0A2T5KAB3</accession>
<name>A0A2T5KAB3_9RHOB</name>